<comment type="caution">
    <text evidence="5">The sequence shown here is derived from an EMBL/GenBank/DDBJ whole genome shotgun (WGS) entry which is preliminary data.</text>
</comment>
<dbReference type="GO" id="GO:0016887">
    <property type="term" value="F:ATP hydrolysis activity"/>
    <property type="evidence" value="ECO:0007669"/>
    <property type="project" value="TreeGrafter"/>
</dbReference>
<dbReference type="OrthoDB" id="5790493at2"/>
<dbReference type="PANTHER" id="PTHR30258:SF1">
    <property type="entry name" value="PROTEIN TRANSPORT PROTEIN HOFB HOMOLOG"/>
    <property type="match status" value="1"/>
</dbReference>
<keyword evidence="6" id="KW-1185">Reference proteome</keyword>
<protein>
    <recommendedName>
        <fullName evidence="4">Bacterial type II secretion system protein E domain-containing protein</fullName>
    </recommendedName>
</protein>
<dbReference type="Pfam" id="PF00437">
    <property type="entry name" value="T2SSE"/>
    <property type="match status" value="1"/>
</dbReference>
<gene>
    <name evidence="5" type="ORF">AOC33_03335</name>
</gene>
<dbReference type="EMBL" id="NJGG01000001">
    <property type="protein sequence ID" value="OXL16128.1"/>
    <property type="molecule type" value="Genomic_DNA"/>
</dbReference>
<accession>A0A229FX49</accession>
<dbReference type="InterPro" id="IPR001482">
    <property type="entry name" value="T2SS/T4SS_dom"/>
</dbReference>
<proteinExistence type="inferred from homology"/>
<dbReference type="Gene3D" id="3.30.450.90">
    <property type="match status" value="1"/>
</dbReference>
<sequence length="383" mass="42459">MNRSLRRCAFISRMIEEDDVIIHFWQDIVDQALLAKASDIHIEPENGVSHVRLRVDGCLSHLSSSPAHWHDRVSSRVKILARLDISEKRLPQDGQMLLSSGEINNIDCRVSTLPTLHGEKIVLRVLSKQEDDLDINKIGLDQTQKQDLLYCLDQAQGMILVTGPTGSGKTQTLYSCLKYLMDGSRNITSIEDPVEIQLQGINQVPINEKAGLRFDVALRALMRQDPDVIMVGEIRDAVTAKIALQAAETGHLVLTTLHANDAPSAIFRLKQLGCLHGDIANNVSCITAQRLVRIFCTACSSNQTQKPPEFCTFCSGSGFNGRRAVHQVMRLSDQLRQLIESEAPLSAIQTQCHTEKISTLKESAQTLIASGLTSENEIRRHIG</sequence>
<dbReference type="Proteomes" id="UP000215188">
    <property type="component" value="Unassembled WGS sequence"/>
</dbReference>
<feature type="domain" description="Bacterial type II secretion system protein E" evidence="4">
    <location>
        <begin position="222"/>
        <end position="236"/>
    </location>
</feature>
<organism evidence="5 6">
    <name type="scientific">Polynucleobacter cosmopolitanus</name>
    <dbReference type="NCBI Taxonomy" id="351345"/>
    <lineage>
        <taxon>Bacteria</taxon>
        <taxon>Pseudomonadati</taxon>
        <taxon>Pseudomonadota</taxon>
        <taxon>Betaproteobacteria</taxon>
        <taxon>Burkholderiales</taxon>
        <taxon>Burkholderiaceae</taxon>
        <taxon>Polynucleobacter</taxon>
    </lineage>
</organism>
<evidence type="ECO:0000313" key="5">
    <source>
        <dbReference type="EMBL" id="OXL16128.1"/>
    </source>
</evidence>
<evidence type="ECO:0000256" key="2">
    <source>
        <dbReference type="ARBA" id="ARBA00022741"/>
    </source>
</evidence>
<dbReference type="GO" id="GO:0005886">
    <property type="term" value="C:plasma membrane"/>
    <property type="evidence" value="ECO:0007669"/>
    <property type="project" value="TreeGrafter"/>
</dbReference>
<dbReference type="CDD" id="cd01129">
    <property type="entry name" value="PulE-GspE-like"/>
    <property type="match status" value="1"/>
</dbReference>
<dbReference type="InterPro" id="IPR003593">
    <property type="entry name" value="AAA+_ATPase"/>
</dbReference>
<dbReference type="Gene3D" id="3.40.50.300">
    <property type="entry name" value="P-loop containing nucleotide triphosphate hydrolases"/>
    <property type="match status" value="1"/>
</dbReference>
<comment type="similarity">
    <text evidence="1">Belongs to the GSP E family.</text>
</comment>
<dbReference type="AlphaFoldDB" id="A0A229FX49"/>
<dbReference type="PROSITE" id="PS00662">
    <property type="entry name" value="T2SP_E"/>
    <property type="match status" value="1"/>
</dbReference>
<dbReference type="InterPro" id="IPR027417">
    <property type="entry name" value="P-loop_NTPase"/>
</dbReference>
<evidence type="ECO:0000313" key="6">
    <source>
        <dbReference type="Proteomes" id="UP000215188"/>
    </source>
</evidence>
<keyword evidence="3" id="KW-0067">ATP-binding</keyword>
<evidence type="ECO:0000256" key="1">
    <source>
        <dbReference type="ARBA" id="ARBA00006611"/>
    </source>
</evidence>
<dbReference type="PANTHER" id="PTHR30258">
    <property type="entry name" value="TYPE II SECRETION SYSTEM PROTEIN GSPE-RELATED"/>
    <property type="match status" value="1"/>
</dbReference>
<keyword evidence="2" id="KW-0547">Nucleotide-binding</keyword>
<name>A0A229FX49_9BURK</name>
<reference evidence="5 6" key="1">
    <citation type="submission" date="2017-06" db="EMBL/GenBank/DDBJ databases">
        <title>Reclassification of a Polynucleobacter cosmopolitanus strain isolated from tropical Lake Victoria as Polynucleobacter victoriensis comb. nov.</title>
        <authorList>
            <person name="Hahn M.W."/>
        </authorList>
    </citation>
    <scope>NUCLEOTIDE SEQUENCE [LARGE SCALE GENOMIC DNA]</scope>
    <source>
        <strain evidence="5 6">MWH-MoIso2</strain>
    </source>
</reference>
<evidence type="ECO:0000259" key="4">
    <source>
        <dbReference type="PROSITE" id="PS00662"/>
    </source>
</evidence>
<evidence type="ECO:0000256" key="3">
    <source>
        <dbReference type="ARBA" id="ARBA00022840"/>
    </source>
</evidence>
<dbReference type="GO" id="GO:0005524">
    <property type="term" value="F:ATP binding"/>
    <property type="evidence" value="ECO:0007669"/>
    <property type="project" value="UniProtKB-KW"/>
</dbReference>
<dbReference type="SUPFAM" id="SSF52540">
    <property type="entry name" value="P-loop containing nucleoside triphosphate hydrolases"/>
    <property type="match status" value="1"/>
</dbReference>
<dbReference type="SMART" id="SM00382">
    <property type="entry name" value="AAA"/>
    <property type="match status" value="1"/>
</dbReference>